<dbReference type="Pfam" id="PF00355">
    <property type="entry name" value="Rieske"/>
    <property type="match status" value="1"/>
</dbReference>
<feature type="region of interest" description="Disordered" evidence="10">
    <location>
        <begin position="184"/>
        <end position="203"/>
    </location>
</feature>
<evidence type="ECO:0000259" key="11">
    <source>
        <dbReference type="PROSITE" id="PS51296"/>
    </source>
</evidence>
<protein>
    <recommendedName>
        <fullName evidence="2">Cytochrome bc1 complex Rieske iron-sulfur subunit</fullName>
    </recommendedName>
    <alternativeName>
        <fullName evidence="8">Cytochrome bc1 reductase complex subunit QcrA</fullName>
    </alternativeName>
</protein>
<comment type="caution">
    <text evidence="12">The sequence shown here is derived from an EMBL/GenBank/DDBJ whole genome shotgun (WGS) entry which is preliminary data.</text>
</comment>
<evidence type="ECO:0000313" key="15">
    <source>
        <dbReference type="Proteomes" id="UP000471672"/>
    </source>
</evidence>
<keyword evidence="5" id="KW-0408">Iron</keyword>
<dbReference type="Gene3D" id="2.102.10.10">
    <property type="entry name" value="Rieske [2Fe-2S] iron-sulphur domain"/>
    <property type="match status" value="1"/>
</dbReference>
<reference evidence="13" key="2">
    <citation type="submission" date="2020-01" db="EMBL/GenBank/DDBJ databases">
        <authorList>
            <person name="Aviles F."/>
            <person name="Meyer T.E."/>
            <person name="Kyndt J.A."/>
        </authorList>
    </citation>
    <scope>NUCLEOTIDE SEQUENCE</scope>
    <source>
        <strain evidence="13">SE3</strain>
    </source>
</reference>
<dbReference type="CDD" id="cd03467">
    <property type="entry name" value="Rieske"/>
    <property type="match status" value="1"/>
</dbReference>
<dbReference type="InterPro" id="IPR005805">
    <property type="entry name" value="Rieske_Fe-S_prot_C"/>
</dbReference>
<reference evidence="13 15" key="3">
    <citation type="journal article" date="2021" name="Arch. Microbiol.">
        <title>Cellulosimicrobium fucosivorans sp. nov., isolated from San Elijo Lagoon, contains a fucose metabolic pathway linked to carotenoid production.</title>
        <authorList>
            <person name="Aviles F.A."/>
            <person name="Kyndt J.A."/>
        </authorList>
    </citation>
    <scope>NUCLEOTIDE SEQUENCE [LARGE SCALE GENOMIC DNA]</scope>
    <source>
        <strain evidence="13 15">SE3</strain>
    </source>
</reference>
<evidence type="ECO:0000256" key="8">
    <source>
        <dbReference type="ARBA" id="ARBA00029586"/>
    </source>
</evidence>
<keyword evidence="15" id="KW-1185">Reference proteome</keyword>
<feature type="region of interest" description="Disordered" evidence="10">
    <location>
        <begin position="1"/>
        <end position="32"/>
    </location>
</feature>
<dbReference type="SUPFAM" id="SSF50022">
    <property type="entry name" value="ISP domain"/>
    <property type="match status" value="1"/>
</dbReference>
<evidence type="ECO:0000256" key="3">
    <source>
        <dbReference type="ARBA" id="ARBA00022714"/>
    </source>
</evidence>
<keyword evidence="3" id="KW-0001">2Fe-2S</keyword>
<reference evidence="12 14" key="1">
    <citation type="submission" date="2019-11" db="EMBL/GenBank/DDBJ databases">
        <title>Cellulosimicrobium composti sp. nov. isolated from a compost.</title>
        <authorList>
            <person name="Yang Y."/>
        </authorList>
    </citation>
    <scope>NUCLEOTIDE SEQUENCE [LARGE SCALE GENOMIC DNA]</scope>
    <source>
        <strain evidence="12 14">BIT-GX5</strain>
    </source>
</reference>
<keyword evidence="6" id="KW-0411">Iron-sulfur</keyword>
<evidence type="ECO:0000256" key="4">
    <source>
        <dbReference type="ARBA" id="ARBA00022723"/>
    </source>
</evidence>
<feature type="domain" description="Rieske" evidence="11">
    <location>
        <begin position="109"/>
        <end position="202"/>
    </location>
</feature>
<keyword evidence="4" id="KW-0479">Metal-binding</keyword>
<evidence type="ECO:0000313" key="12">
    <source>
        <dbReference type="EMBL" id="MTG90966.1"/>
    </source>
</evidence>
<evidence type="ECO:0000256" key="5">
    <source>
        <dbReference type="ARBA" id="ARBA00023004"/>
    </source>
</evidence>
<dbReference type="Proteomes" id="UP000471672">
    <property type="component" value="Unassembled WGS sequence"/>
</dbReference>
<dbReference type="GO" id="GO:0016020">
    <property type="term" value="C:membrane"/>
    <property type="evidence" value="ECO:0007669"/>
    <property type="project" value="InterPro"/>
</dbReference>
<dbReference type="RefSeq" id="WP_115942421.1">
    <property type="nucleotide sequence ID" value="NZ_JAAFAN010000026.1"/>
</dbReference>
<evidence type="ECO:0000256" key="2">
    <source>
        <dbReference type="ARBA" id="ARBA00015816"/>
    </source>
</evidence>
<dbReference type="InterPro" id="IPR014349">
    <property type="entry name" value="Rieske_Fe-S_prot"/>
</dbReference>
<name>A0A6N7ZNG7_9MICO</name>
<dbReference type="EMBL" id="JAAFAN010000026">
    <property type="protein sequence ID" value="NDO89697.1"/>
    <property type="molecule type" value="Genomic_DNA"/>
</dbReference>
<dbReference type="AlphaFoldDB" id="A0A6N7ZNG7"/>
<dbReference type="GO" id="GO:0046872">
    <property type="term" value="F:metal ion binding"/>
    <property type="evidence" value="ECO:0007669"/>
    <property type="project" value="UniProtKB-KW"/>
</dbReference>
<organism evidence="12 14">
    <name type="scientific">Cellulosimicrobium composti</name>
    <dbReference type="NCBI Taxonomy" id="2672572"/>
    <lineage>
        <taxon>Bacteria</taxon>
        <taxon>Bacillati</taxon>
        <taxon>Actinomycetota</taxon>
        <taxon>Actinomycetes</taxon>
        <taxon>Micrococcales</taxon>
        <taxon>Promicromonosporaceae</taxon>
        <taxon>Cellulosimicrobium</taxon>
    </lineage>
</organism>
<feature type="region of interest" description="Disordered" evidence="10">
    <location>
        <begin position="79"/>
        <end position="113"/>
    </location>
</feature>
<dbReference type="Proteomes" id="UP000440668">
    <property type="component" value="Unassembled WGS sequence"/>
</dbReference>
<dbReference type="GO" id="GO:0051537">
    <property type="term" value="F:2 iron, 2 sulfur cluster binding"/>
    <property type="evidence" value="ECO:0007669"/>
    <property type="project" value="UniProtKB-KW"/>
</dbReference>
<gene>
    <name evidence="12" type="ORF">GJV82_18780</name>
    <name evidence="13" type="ORF">GYH36_09485</name>
</gene>
<dbReference type="EMBL" id="WMKA01000081">
    <property type="protein sequence ID" value="MTG90966.1"/>
    <property type="molecule type" value="Genomic_DNA"/>
</dbReference>
<dbReference type="InterPro" id="IPR017941">
    <property type="entry name" value="Rieske_2Fe-2S"/>
</dbReference>
<accession>A0A6N7ZNG7</accession>
<dbReference type="PANTHER" id="PTHR10134">
    <property type="entry name" value="CYTOCHROME B-C1 COMPLEX SUBUNIT RIESKE, MITOCHONDRIAL"/>
    <property type="match status" value="1"/>
</dbReference>
<evidence type="ECO:0000313" key="14">
    <source>
        <dbReference type="Proteomes" id="UP000440668"/>
    </source>
</evidence>
<evidence type="ECO:0000256" key="6">
    <source>
        <dbReference type="ARBA" id="ARBA00023014"/>
    </source>
</evidence>
<evidence type="ECO:0000256" key="7">
    <source>
        <dbReference type="ARBA" id="ARBA00023157"/>
    </source>
</evidence>
<evidence type="ECO:0000256" key="9">
    <source>
        <dbReference type="ARBA" id="ARBA00034078"/>
    </source>
</evidence>
<dbReference type="InterPro" id="IPR036922">
    <property type="entry name" value="Rieske_2Fe-2S_sf"/>
</dbReference>
<evidence type="ECO:0000256" key="10">
    <source>
        <dbReference type="SAM" id="MobiDB-lite"/>
    </source>
</evidence>
<dbReference type="PRINTS" id="PR00162">
    <property type="entry name" value="RIESKE"/>
</dbReference>
<evidence type="ECO:0000313" key="13">
    <source>
        <dbReference type="EMBL" id="NDO89697.1"/>
    </source>
</evidence>
<dbReference type="GO" id="GO:0004497">
    <property type="term" value="F:monooxygenase activity"/>
    <property type="evidence" value="ECO:0007669"/>
    <property type="project" value="UniProtKB-ARBA"/>
</dbReference>
<evidence type="ECO:0000256" key="1">
    <source>
        <dbReference type="ARBA" id="ARBA00002494"/>
    </source>
</evidence>
<feature type="compositionally biased region" description="Acidic residues" evidence="10">
    <location>
        <begin position="87"/>
        <end position="99"/>
    </location>
</feature>
<sequence>MDVPRPGPDVDESGPRTVPSPPGTAPATGVRPGACLACAGTVESADGRRPVVATRRAVLAGSGASAALLLLAACGGEPPSGTRGGSADDDADDDRDDDGGGGRLVGPGEALASTSDVPVGGALAVTVGGAQLLVTQPEEGTFAAFSAICTHEGCTVGPGDGELLCPCHASRYDLATGAVLGGPAPAPLPEVPVTVDGGEVTSA</sequence>
<comment type="function">
    <text evidence="1">Iron-sulfur subunit of the cytochrome bc1 complex, an essential component of the respiratory electron transport chain required for ATP synthesis. The bc1 complex catalyzes the oxidation of menaquinol and the reduction of cytochrome c in the respiratory chain. The bc1 complex operates through a Q-cycle mechanism that couples electron transfer to generation of the proton gradient that drives ATP synthesis.</text>
</comment>
<proteinExistence type="predicted"/>
<dbReference type="PROSITE" id="PS51296">
    <property type="entry name" value="RIESKE"/>
    <property type="match status" value="1"/>
</dbReference>
<comment type="cofactor">
    <cofactor evidence="9">
        <name>[2Fe-2S] cluster</name>
        <dbReference type="ChEBI" id="CHEBI:190135"/>
    </cofactor>
</comment>
<keyword evidence="7" id="KW-1015">Disulfide bond</keyword>
<dbReference type="GO" id="GO:0016705">
    <property type="term" value="F:oxidoreductase activity, acting on paired donors, with incorporation or reduction of molecular oxygen"/>
    <property type="evidence" value="ECO:0007669"/>
    <property type="project" value="UniProtKB-ARBA"/>
</dbReference>